<dbReference type="AlphaFoldDB" id="A0A2X0MXU4"/>
<proteinExistence type="predicted"/>
<keyword evidence="2" id="KW-1185">Reference proteome</keyword>
<protein>
    <submittedName>
        <fullName evidence="1">BQ5605_C005g03454 protein</fullName>
    </submittedName>
</protein>
<dbReference type="Proteomes" id="UP000249464">
    <property type="component" value="Unassembled WGS sequence"/>
</dbReference>
<sequence>MKGCRKAEMPPATHRPRRWLPWLSTTAADYRLVSRHTFRLQHLATRSSSSRPAGVSATSVFYRKLGPSMLHCLALGSIVCYGLELLHSHLHGQYLAKELQARVDELKIDIEQVLSSHVEMSSTGALDTNVSPPHPQRTGRWWQFGRDG</sequence>
<gene>
    <name evidence="1" type="primary">BQ5605_C005g03454</name>
    <name evidence="1" type="ORF">BQ5605_C005G03454</name>
</gene>
<dbReference type="EMBL" id="FQNC01000047">
    <property type="protein sequence ID" value="SGY75883.1"/>
    <property type="molecule type" value="Genomic_DNA"/>
</dbReference>
<reference evidence="1 2" key="1">
    <citation type="submission" date="2016-11" db="EMBL/GenBank/DDBJ databases">
        <authorList>
            <person name="Jaros S."/>
            <person name="Januszkiewicz K."/>
            <person name="Wedrychowicz H."/>
        </authorList>
    </citation>
    <scope>NUCLEOTIDE SEQUENCE [LARGE SCALE GENOMIC DNA]</scope>
</reference>
<organism evidence="1 2">
    <name type="scientific">Microbotryum silenes-dioicae</name>
    <dbReference type="NCBI Taxonomy" id="796604"/>
    <lineage>
        <taxon>Eukaryota</taxon>
        <taxon>Fungi</taxon>
        <taxon>Dikarya</taxon>
        <taxon>Basidiomycota</taxon>
        <taxon>Pucciniomycotina</taxon>
        <taxon>Microbotryomycetes</taxon>
        <taxon>Microbotryales</taxon>
        <taxon>Microbotryaceae</taxon>
        <taxon>Microbotryum</taxon>
    </lineage>
</organism>
<name>A0A2X0MXU4_9BASI</name>
<evidence type="ECO:0000313" key="1">
    <source>
        <dbReference type="EMBL" id="SGY75883.1"/>
    </source>
</evidence>
<accession>A0A2X0MXU4</accession>
<evidence type="ECO:0000313" key="2">
    <source>
        <dbReference type="Proteomes" id="UP000249464"/>
    </source>
</evidence>